<proteinExistence type="inferred from homology"/>
<dbReference type="PANTHER" id="PTHR13622:SF8">
    <property type="entry name" value="THIAMIN PYROPHOSPHOKINASE 1"/>
    <property type="match status" value="1"/>
</dbReference>
<evidence type="ECO:0000256" key="5">
    <source>
        <dbReference type="ARBA" id="ARBA00022777"/>
    </source>
</evidence>
<evidence type="ECO:0000313" key="9">
    <source>
        <dbReference type="Proteomes" id="UP000189580"/>
    </source>
</evidence>
<organism evidence="8 9">
    <name type="scientific">Sugiyamaella lignohabitans</name>
    <dbReference type="NCBI Taxonomy" id="796027"/>
    <lineage>
        <taxon>Eukaryota</taxon>
        <taxon>Fungi</taxon>
        <taxon>Dikarya</taxon>
        <taxon>Ascomycota</taxon>
        <taxon>Saccharomycotina</taxon>
        <taxon>Dipodascomycetes</taxon>
        <taxon>Dipodascales</taxon>
        <taxon>Trichomonascaceae</taxon>
        <taxon>Sugiyamaella</taxon>
    </lineage>
</organism>
<dbReference type="GO" id="GO:0006772">
    <property type="term" value="P:thiamine metabolic process"/>
    <property type="evidence" value="ECO:0007669"/>
    <property type="project" value="InterPro"/>
</dbReference>
<dbReference type="Pfam" id="PF04265">
    <property type="entry name" value="TPK_B1_binding"/>
    <property type="match status" value="1"/>
</dbReference>
<dbReference type="UniPathway" id="UPA00060">
    <property type="reaction ID" value="UER00597"/>
</dbReference>
<name>A0A167FFD0_9ASCO</name>
<comment type="similarity">
    <text evidence="2">Belongs to the thiamine pyrophosphokinase family.</text>
</comment>
<dbReference type="Pfam" id="PF04263">
    <property type="entry name" value="TPK_catalytic"/>
    <property type="match status" value="1"/>
</dbReference>
<dbReference type="RefSeq" id="XP_018737705.1">
    <property type="nucleotide sequence ID" value="XM_018879827.1"/>
</dbReference>
<dbReference type="GO" id="GO:0005524">
    <property type="term" value="F:ATP binding"/>
    <property type="evidence" value="ECO:0007669"/>
    <property type="project" value="UniProtKB-KW"/>
</dbReference>
<dbReference type="GO" id="GO:0009229">
    <property type="term" value="P:thiamine diphosphate biosynthetic process"/>
    <property type="evidence" value="ECO:0007669"/>
    <property type="project" value="UniProtKB-UniPathway"/>
</dbReference>
<dbReference type="PANTHER" id="PTHR13622">
    <property type="entry name" value="THIAMIN PYROPHOSPHOKINASE"/>
    <property type="match status" value="1"/>
</dbReference>
<evidence type="ECO:0000256" key="4">
    <source>
        <dbReference type="ARBA" id="ARBA00022741"/>
    </source>
</evidence>
<dbReference type="InterPro" id="IPR007373">
    <property type="entry name" value="Thiamin_PyroPKinase_B1-bd"/>
</dbReference>
<dbReference type="InterPro" id="IPR006282">
    <property type="entry name" value="Thi_PPkinase"/>
</dbReference>
<evidence type="ECO:0000256" key="6">
    <source>
        <dbReference type="ARBA" id="ARBA00022840"/>
    </source>
</evidence>
<gene>
    <name evidence="8" type="primary">THI80</name>
    <name evidence="8" type="ORF">AWJ20_2853</name>
</gene>
<dbReference type="Proteomes" id="UP000189580">
    <property type="component" value="Chromosome b"/>
</dbReference>
<dbReference type="KEGG" id="slb:AWJ20_2853"/>
<dbReference type="SUPFAM" id="SSF63862">
    <property type="entry name" value="Thiamin pyrophosphokinase, substrate-binding domain"/>
    <property type="match status" value="1"/>
</dbReference>
<keyword evidence="3" id="KW-0808">Transferase</keyword>
<dbReference type="InterPro" id="IPR007371">
    <property type="entry name" value="TPK_catalytic"/>
</dbReference>
<dbReference type="GO" id="GO:0030975">
    <property type="term" value="F:thiamine binding"/>
    <property type="evidence" value="ECO:0007669"/>
    <property type="project" value="InterPro"/>
</dbReference>
<dbReference type="InterPro" id="IPR036759">
    <property type="entry name" value="TPK_catalytic_sf"/>
</dbReference>
<keyword evidence="5 8" id="KW-0418">Kinase</keyword>
<evidence type="ECO:0000256" key="2">
    <source>
        <dbReference type="ARBA" id="ARBA00006785"/>
    </source>
</evidence>
<dbReference type="GO" id="GO:0004788">
    <property type="term" value="F:thiamine diphosphokinase activity"/>
    <property type="evidence" value="ECO:0007669"/>
    <property type="project" value="InterPro"/>
</dbReference>
<reference evidence="8 9" key="1">
    <citation type="submission" date="2016-02" db="EMBL/GenBank/DDBJ databases">
        <title>Complete genome sequence and transcriptome regulation of the pentose utilising yeast Sugiyamaella lignohabitans.</title>
        <authorList>
            <person name="Bellasio M."/>
            <person name="Peymann A."/>
            <person name="Valli M."/>
            <person name="Sipitzky M."/>
            <person name="Graf A."/>
            <person name="Sauer M."/>
            <person name="Marx H."/>
            <person name="Mattanovich D."/>
        </authorList>
    </citation>
    <scope>NUCLEOTIDE SEQUENCE [LARGE SCALE GENOMIC DNA]</scope>
    <source>
        <strain evidence="8 9">CBS 10342</strain>
    </source>
</reference>
<dbReference type="SMART" id="SM00983">
    <property type="entry name" value="TPK_B1_binding"/>
    <property type="match status" value="1"/>
</dbReference>
<comment type="pathway">
    <text evidence="1">Cofactor biosynthesis; thiamine diphosphate biosynthesis; thiamine diphosphate from thiamine: step 1/1.</text>
</comment>
<protein>
    <submittedName>
        <fullName evidence="8">Thiamine diphosphokinase</fullName>
    </submittedName>
</protein>
<accession>A0A167FFD0</accession>
<dbReference type="AlphaFoldDB" id="A0A167FFD0"/>
<keyword evidence="6" id="KW-0067">ATP-binding</keyword>
<dbReference type="CDD" id="cd07995">
    <property type="entry name" value="TPK"/>
    <property type="match status" value="1"/>
</dbReference>
<dbReference type="PIRSF" id="PIRSF031057">
    <property type="entry name" value="Thiamin_pyrophosphokinase"/>
    <property type="match status" value="1"/>
</dbReference>
<dbReference type="InterPro" id="IPR036371">
    <property type="entry name" value="TPK_B1-bd_sf"/>
</dbReference>
<evidence type="ECO:0000259" key="7">
    <source>
        <dbReference type="SMART" id="SM00983"/>
    </source>
</evidence>
<evidence type="ECO:0000256" key="3">
    <source>
        <dbReference type="ARBA" id="ARBA00022679"/>
    </source>
</evidence>
<sequence>MKIPQIITGDFDSLRDDVRDYYESLGTKIIHNPDQYSTDFMKANKSIKDHSSSSYSILALGGMGGRVDQQFHSIHQLFLSKEQGQLIYLISTESISFLLDEGKSTIITPTDLIGETCGIIPVCGETSITTQGLRWDVSDWKTSFGSQVSTSNHLISDSITIESDKPVLFTAEIRDSEQ</sequence>
<dbReference type="SUPFAM" id="SSF63999">
    <property type="entry name" value="Thiamin pyrophosphokinase, catalytic domain"/>
    <property type="match status" value="1"/>
</dbReference>
<keyword evidence="9" id="KW-1185">Reference proteome</keyword>
<dbReference type="NCBIfam" id="TIGR01378">
    <property type="entry name" value="thi_PPkinase"/>
    <property type="match status" value="1"/>
</dbReference>
<dbReference type="GO" id="GO:0016301">
    <property type="term" value="F:kinase activity"/>
    <property type="evidence" value="ECO:0007669"/>
    <property type="project" value="UniProtKB-KW"/>
</dbReference>
<dbReference type="OrthoDB" id="25149at2759"/>
<evidence type="ECO:0000313" key="8">
    <source>
        <dbReference type="EMBL" id="ANB15228.1"/>
    </source>
</evidence>
<dbReference type="InterPro" id="IPR016966">
    <property type="entry name" value="Thiamin_pyrophosphokinase_euk"/>
</dbReference>
<evidence type="ECO:0000256" key="1">
    <source>
        <dbReference type="ARBA" id="ARBA00005078"/>
    </source>
</evidence>
<dbReference type="GeneID" id="30034810"/>
<keyword evidence="4" id="KW-0547">Nucleotide-binding</keyword>
<feature type="domain" description="Thiamin pyrophosphokinase thiamin-binding" evidence="7">
    <location>
        <begin position="102"/>
        <end position="167"/>
    </location>
</feature>
<dbReference type="EMBL" id="CP014503">
    <property type="protein sequence ID" value="ANB15228.1"/>
    <property type="molecule type" value="Genomic_DNA"/>
</dbReference>
<dbReference type="Gene3D" id="3.40.50.10240">
    <property type="entry name" value="Thiamin pyrophosphokinase, catalytic domain"/>
    <property type="match status" value="1"/>
</dbReference>